<dbReference type="PROSITE" id="PS00303">
    <property type="entry name" value="S100_CABP"/>
    <property type="match status" value="1"/>
</dbReference>
<sequence>MTDLTTAMCLIISTFQKYAGKEGDEKSLTKSELKELLQNEFGDLPGKASDKAAVDGIFDDLDQNKDKRVDFEEFGTLIISLTYLCYEFLKK</sequence>
<keyword evidence="2 5" id="KW-0479">Metal-binding</keyword>
<dbReference type="InterPro" id="IPR002048">
    <property type="entry name" value="EF_hand_dom"/>
</dbReference>
<evidence type="ECO:0000256" key="4">
    <source>
        <dbReference type="ARBA" id="ARBA00022837"/>
    </source>
</evidence>
<keyword evidence="8" id="KW-1185">Reference proteome</keyword>
<dbReference type="CDD" id="cd00213">
    <property type="entry name" value="S-100"/>
    <property type="match status" value="1"/>
</dbReference>
<dbReference type="Gene3D" id="1.10.238.10">
    <property type="entry name" value="EF-hand"/>
    <property type="match status" value="1"/>
</dbReference>
<evidence type="ECO:0000256" key="5">
    <source>
        <dbReference type="RuleBase" id="RU361184"/>
    </source>
</evidence>
<feature type="domain" description="EF-hand" evidence="6">
    <location>
        <begin position="49"/>
        <end position="84"/>
    </location>
</feature>
<dbReference type="InterPro" id="IPR001751">
    <property type="entry name" value="S100/CaBP7/8-like_CS"/>
</dbReference>
<dbReference type="SMART" id="SM00054">
    <property type="entry name" value="EFh"/>
    <property type="match status" value="1"/>
</dbReference>
<dbReference type="InterPro" id="IPR013787">
    <property type="entry name" value="S100_Ca-bd_sub"/>
</dbReference>
<dbReference type="GO" id="GO:0046914">
    <property type="term" value="F:transition metal ion binding"/>
    <property type="evidence" value="ECO:0007669"/>
    <property type="project" value="InterPro"/>
</dbReference>
<dbReference type="PROSITE" id="PS00018">
    <property type="entry name" value="EF_HAND_1"/>
    <property type="match status" value="1"/>
</dbReference>
<evidence type="ECO:0000256" key="3">
    <source>
        <dbReference type="ARBA" id="ARBA00022737"/>
    </source>
</evidence>
<organism evidence="7 8">
    <name type="scientific">Xyrichtys novacula</name>
    <name type="common">Pearly razorfish</name>
    <name type="synonym">Hemipteronotus novacula</name>
    <dbReference type="NCBI Taxonomy" id="13765"/>
    <lineage>
        <taxon>Eukaryota</taxon>
        <taxon>Metazoa</taxon>
        <taxon>Chordata</taxon>
        <taxon>Craniata</taxon>
        <taxon>Vertebrata</taxon>
        <taxon>Euteleostomi</taxon>
        <taxon>Actinopterygii</taxon>
        <taxon>Neopterygii</taxon>
        <taxon>Teleostei</taxon>
        <taxon>Neoteleostei</taxon>
        <taxon>Acanthomorphata</taxon>
        <taxon>Eupercaria</taxon>
        <taxon>Labriformes</taxon>
        <taxon>Labridae</taxon>
        <taxon>Xyrichtys</taxon>
    </lineage>
</organism>
<evidence type="ECO:0000313" key="8">
    <source>
        <dbReference type="Proteomes" id="UP001178508"/>
    </source>
</evidence>
<dbReference type="Proteomes" id="UP001178508">
    <property type="component" value="Chromosome 21"/>
</dbReference>
<proteinExistence type="inferred from homology"/>
<evidence type="ECO:0000259" key="6">
    <source>
        <dbReference type="PROSITE" id="PS50222"/>
    </source>
</evidence>
<reference evidence="7" key="1">
    <citation type="submission" date="2023-08" db="EMBL/GenBank/DDBJ databases">
        <authorList>
            <person name="Alioto T."/>
            <person name="Alioto T."/>
            <person name="Gomez Garrido J."/>
        </authorList>
    </citation>
    <scope>NUCLEOTIDE SEQUENCE</scope>
</reference>
<dbReference type="EMBL" id="OY660884">
    <property type="protein sequence ID" value="CAJ1083312.1"/>
    <property type="molecule type" value="Genomic_DNA"/>
</dbReference>
<evidence type="ECO:0000313" key="7">
    <source>
        <dbReference type="EMBL" id="CAJ1083312.1"/>
    </source>
</evidence>
<gene>
    <name evidence="7" type="ORF">XNOV1_A000346</name>
</gene>
<name>A0AAV1HFZ1_XYRNO</name>
<keyword evidence="3" id="KW-0677">Repeat</keyword>
<dbReference type="SMART" id="SM01394">
    <property type="entry name" value="S_100"/>
    <property type="match status" value="1"/>
</dbReference>
<dbReference type="GO" id="GO:0048306">
    <property type="term" value="F:calcium-dependent protein binding"/>
    <property type="evidence" value="ECO:0007669"/>
    <property type="project" value="TreeGrafter"/>
</dbReference>
<dbReference type="GO" id="GO:0005509">
    <property type="term" value="F:calcium ion binding"/>
    <property type="evidence" value="ECO:0007669"/>
    <property type="project" value="InterPro"/>
</dbReference>
<dbReference type="InterPro" id="IPR011992">
    <property type="entry name" value="EF-hand-dom_pair"/>
</dbReference>
<protein>
    <recommendedName>
        <fullName evidence="5">Protein S100</fullName>
    </recommendedName>
    <alternativeName>
        <fullName evidence="5">S100 calcium-binding protein</fullName>
    </alternativeName>
</protein>
<dbReference type="GO" id="GO:0005737">
    <property type="term" value="C:cytoplasm"/>
    <property type="evidence" value="ECO:0007669"/>
    <property type="project" value="TreeGrafter"/>
</dbReference>
<dbReference type="AlphaFoldDB" id="A0AAV1HFZ1"/>
<dbReference type="Pfam" id="PF01023">
    <property type="entry name" value="S_100"/>
    <property type="match status" value="1"/>
</dbReference>
<dbReference type="PANTHER" id="PTHR11639:SF118">
    <property type="entry name" value="PROTEIN S100"/>
    <property type="match status" value="1"/>
</dbReference>
<evidence type="ECO:0000256" key="1">
    <source>
        <dbReference type="ARBA" id="ARBA00007323"/>
    </source>
</evidence>
<dbReference type="InterPro" id="IPR018247">
    <property type="entry name" value="EF_Hand_1_Ca_BS"/>
</dbReference>
<dbReference type="SUPFAM" id="SSF47473">
    <property type="entry name" value="EF-hand"/>
    <property type="match status" value="1"/>
</dbReference>
<comment type="similarity">
    <text evidence="1 5">Belongs to the S-100 family.</text>
</comment>
<evidence type="ECO:0000256" key="2">
    <source>
        <dbReference type="ARBA" id="ARBA00022723"/>
    </source>
</evidence>
<accession>A0AAV1HFZ1</accession>
<keyword evidence="4 5" id="KW-0106">Calcium</keyword>
<dbReference type="InterPro" id="IPR034325">
    <property type="entry name" value="S-100_dom"/>
</dbReference>
<dbReference type="PANTHER" id="PTHR11639">
    <property type="entry name" value="S100 CALCIUM-BINDING PROTEIN"/>
    <property type="match status" value="1"/>
</dbReference>
<dbReference type="PROSITE" id="PS50222">
    <property type="entry name" value="EF_HAND_2"/>
    <property type="match status" value="1"/>
</dbReference>